<accession>H2C648</accession>
<sequence>MECIRVAHVSKRYGEVVVLDNLSFDIPCQERYSLLGPNGAGKSTTMKILAGLAKPDSGEVKIMGWDPESLEAKRVLGYLPEDALPYRNLSVRENLEYIASLRELSDGEYMVETLLDRLGLRQYERVQAGKLSRGNLQKLAIALAIIHSPKVLLLDEPLNYLDIPTQEEVISLLKEMNSTFLISTHIMSIALRLTDNVILMSHGRIIWRGSISELKLLGKENEPIESVVARMMRGAG</sequence>
<keyword evidence="6" id="KW-1185">Reference proteome</keyword>
<dbReference type="OrthoDB" id="87732at2157"/>
<dbReference type="InterPro" id="IPR051782">
    <property type="entry name" value="ABC_Transporter_VariousFunc"/>
</dbReference>
<dbReference type="GO" id="GO:0016887">
    <property type="term" value="F:ATP hydrolysis activity"/>
    <property type="evidence" value="ECO:0007669"/>
    <property type="project" value="InterPro"/>
</dbReference>
<evidence type="ECO:0000256" key="2">
    <source>
        <dbReference type="ARBA" id="ARBA00022741"/>
    </source>
</evidence>
<dbReference type="EMBL" id="JH597768">
    <property type="protein sequence ID" value="EHP69275.1"/>
    <property type="molecule type" value="Genomic_DNA"/>
</dbReference>
<gene>
    <name evidence="5" type="ORF">MetMK1DRAFT_00020240</name>
</gene>
<reference evidence="5 6" key="1">
    <citation type="submission" date="2012-01" db="EMBL/GenBank/DDBJ databases">
        <title>Improved High-Quality Draft sequence of Metallosphaera yellowstonensis MK1.</title>
        <authorList>
            <consortium name="US DOE Joint Genome Institute"/>
            <person name="Lucas S."/>
            <person name="Han J."/>
            <person name="Cheng J.-F."/>
            <person name="Goodwin L."/>
            <person name="Pitluck S."/>
            <person name="Peters L."/>
            <person name="Teshima H."/>
            <person name="Detter J.C."/>
            <person name="Han C."/>
            <person name="Tapia R."/>
            <person name="Land M."/>
            <person name="Hauser L."/>
            <person name="Kyrpides N."/>
            <person name="Kozubal M."/>
            <person name="Macur R.E."/>
            <person name="Jay Z."/>
            <person name="Inskeep W."/>
            <person name="Woyke T."/>
        </authorList>
    </citation>
    <scope>NUCLEOTIDE SEQUENCE [LARGE SCALE GENOMIC DNA]</scope>
    <source>
        <strain evidence="5 6">MK1</strain>
    </source>
</reference>
<dbReference type="Pfam" id="PF00005">
    <property type="entry name" value="ABC_tran"/>
    <property type="match status" value="1"/>
</dbReference>
<dbReference type="CDD" id="cd03230">
    <property type="entry name" value="ABC_DR_subfamily_A"/>
    <property type="match status" value="1"/>
</dbReference>
<dbReference type="InterPro" id="IPR003593">
    <property type="entry name" value="AAA+_ATPase"/>
</dbReference>
<dbReference type="Gene3D" id="3.40.50.300">
    <property type="entry name" value="P-loop containing nucleotide triphosphate hydrolases"/>
    <property type="match status" value="1"/>
</dbReference>
<evidence type="ECO:0000256" key="3">
    <source>
        <dbReference type="ARBA" id="ARBA00022840"/>
    </source>
</evidence>
<dbReference type="Proteomes" id="UP000003980">
    <property type="component" value="Unassembled WGS sequence"/>
</dbReference>
<evidence type="ECO:0000313" key="6">
    <source>
        <dbReference type="Proteomes" id="UP000003980"/>
    </source>
</evidence>
<protein>
    <submittedName>
        <fullName evidence="5">ABC-type multidrug transport system, ATPase component</fullName>
    </submittedName>
</protein>
<dbReference type="eggNOG" id="arCOG00194">
    <property type="taxonomic scope" value="Archaea"/>
</dbReference>
<dbReference type="RefSeq" id="WP_009073155.1">
    <property type="nucleotide sequence ID" value="NZ_JH597768.1"/>
</dbReference>
<keyword evidence="3" id="KW-0067">ATP-binding</keyword>
<dbReference type="SUPFAM" id="SSF52540">
    <property type="entry name" value="P-loop containing nucleoside triphosphate hydrolases"/>
    <property type="match status" value="1"/>
</dbReference>
<keyword evidence="2" id="KW-0547">Nucleotide-binding</keyword>
<dbReference type="InterPro" id="IPR003439">
    <property type="entry name" value="ABC_transporter-like_ATP-bd"/>
</dbReference>
<evidence type="ECO:0000259" key="4">
    <source>
        <dbReference type="PROSITE" id="PS50893"/>
    </source>
</evidence>
<dbReference type="HOGENOM" id="CLU_000604_1_2_2"/>
<dbReference type="PROSITE" id="PS50893">
    <property type="entry name" value="ABC_TRANSPORTER_2"/>
    <property type="match status" value="1"/>
</dbReference>
<dbReference type="PANTHER" id="PTHR42939">
    <property type="entry name" value="ABC TRANSPORTER ATP-BINDING PROTEIN ALBC-RELATED"/>
    <property type="match status" value="1"/>
</dbReference>
<feature type="domain" description="ABC transporter" evidence="4">
    <location>
        <begin position="4"/>
        <end position="227"/>
    </location>
</feature>
<proteinExistence type="predicted"/>
<dbReference type="InterPro" id="IPR027417">
    <property type="entry name" value="P-loop_NTPase"/>
</dbReference>
<evidence type="ECO:0000256" key="1">
    <source>
        <dbReference type="ARBA" id="ARBA00022448"/>
    </source>
</evidence>
<evidence type="ECO:0000313" key="5">
    <source>
        <dbReference type="EMBL" id="EHP69275.1"/>
    </source>
</evidence>
<dbReference type="PANTHER" id="PTHR42939:SF1">
    <property type="entry name" value="ABC TRANSPORTER ATP-BINDING PROTEIN ALBC-RELATED"/>
    <property type="match status" value="1"/>
</dbReference>
<dbReference type="GO" id="GO:0005524">
    <property type="term" value="F:ATP binding"/>
    <property type="evidence" value="ECO:0007669"/>
    <property type="project" value="UniProtKB-KW"/>
</dbReference>
<keyword evidence="1" id="KW-0813">Transport</keyword>
<dbReference type="SMART" id="SM00382">
    <property type="entry name" value="AAA"/>
    <property type="match status" value="1"/>
</dbReference>
<organism evidence="5 6">
    <name type="scientific">Metallosphaera yellowstonensis MK1</name>
    <dbReference type="NCBI Taxonomy" id="671065"/>
    <lineage>
        <taxon>Archaea</taxon>
        <taxon>Thermoproteota</taxon>
        <taxon>Thermoprotei</taxon>
        <taxon>Sulfolobales</taxon>
        <taxon>Sulfolobaceae</taxon>
        <taxon>Metallosphaera</taxon>
    </lineage>
</organism>
<dbReference type="STRING" id="671065.MetMK1DRAFT_00020240"/>
<name>H2C648_9CREN</name>
<dbReference type="AlphaFoldDB" id="H2C648"/>